<reference evidence="2" key="1">
    <citation type="journal article" date="2020" name="Stud. Mycol.">
        <title>101 Dothideomycetes genomes: a test case for predicting lifestyles and emergence of pathogens.</title>
        <authorList>
            <person name="Haridas S."/>
            <person name="Albert R."/>
            <person name="Binder M."/>
            <person name="Bloem J."/>
            <person name="Labutti K."/>
            <person name="Salamov A."/>
            <person name="Andreopoulos B."/>
            <person name="Baker S."/>
            <person name="Barry K."/>
            <person name="Bills G."/>
            <person name="Bluhm B."/>
            <person name="Cannon C."/>
            <person name="Castanera R."/>
            <person name="Culley D."/>
            <person name="Daum C."/>
            <person name="Ezra D."/>
            <person name="Gonzalez J."/>
            <person name="Henrissat B."/>
            <person name="Kuo A."/>
            <person name="Liang C."/>
            <person name="Lipzen A."/>
            <person name="Lutzoni F."/>
            <person name="Magnuson J."/>
            <person name="Mondo S."/>
            <person name="Nolan M."/>
            <person name="Ohm R."/>
            <person name="Pangilinan J."/>
            <person name="Park H.-J."/>
            <person name="Ramirez L."/>
            <person name="Alfaro M."/>
            <person name="Sun H."/>
            <person name="Tritt A."/>
            <person name="Yoshinaga Y."/>
            <person name="Zwiers L.-H."/>
            <person name="Turgeon B."/>
            <person name="Goodwin S."/>
            <person name="Spatafora J."/>
            <person name="Crous P."/>
            <person name="Grigoriev I."/>
        </authorList>
    </citation>
    <scope>NUCLEOTIDE SEQUENCE</scope>
    <source>
        <strain evidence="2">CBS 262.69</strain>
    </source>
</reference>
<evidence type="ECO:0000313" key="2">
    <source>
        <dbReference type="EMBL" id="KAF2404707.1"/>
    </source>
</evidence>
<dbReference type="EMBL" id="ML996688">
    <property type="protein sequence ID" value="KAF2404707.1"/>
    <property type="molecule type" value="Genomic_DNA"/>
</dbReference>
<sequence length="97" mass="10280">MLGCCLCLPCLPCLSHLSCVFGLLFGLSLPVVASLLLLPVSAVSIPGSLLAPGFAFGSCPGVTTCRLVAQQRKQAWLVVLSLDAYARYFCCDHLPRP</sequence>
<keyword evidence="1" id="KW-0472">Membrane</keyword>
<evidence type="ECO:0000313" key="3">
    <source>
        <dbReference type="Proteomes" id="UP000799640"/>
    </source>
</evidence>
<evidence type="ECO:0000256" key="1">
    <source>
        <dbReference type="SAM" id="Phobius"/>
    </source>
</evidence>
<dbReference type="Proteomes" id="UP000799640">
    <property type="component" value="Unassembled WGS sequence"/>
</dbReference>
<accession>A0A6G1I9J0</accession>
<name>A0A6G1I9J0_9PEZI</name>
<proteinExistence type="predicted"/>
<organism evidence="2 3">
    <name type="scientific">Trichodelitschia bisporula</name>
    <dbReference type="NCBI Taxonomy" id="703511"/>
    <lineage>
        <taxon>Eukaryota</taxon>
        <taxon>Fungi</taxon>
        <taxon>Dikarya</taxon>
        <taxon>Ascomycota</taxon>
        <taxon>Pezizomycotina</taxon>
        <taxon>Dothideomycetes</taxon>
        <taxon>Dothideomycetes incertae sedis</taxon>
        <taxon>Phaeotrichales</taxon>
        <taxon>Phaeotrichaceae</taxon>
        <taxon>Trichodelitschia</taxon>
    </lineage>
</organism>
<feature type="transmembrane region" description="Helical" evidence="1">
    <location>
        <begin position="25"/>
        <end position="45"/>
    </location>
</feature>
<keyword evidence="3" id="KW-1185">Reference proteome</keyword>
<protein>
    <submittedName>
        <fullName evidence="2">Uncharacterized protein</fullName>
    </submittedName>
</protein>
<dbReference type="AlphaFoldDB" id="A0A6G1I9J0"/>
<gene>
    <name evidence="2" type="ORF">EJ06DRAFT_526781</name>
</gene>
<keyword evidence="1" id="KW-0812">Transmembrane</keyword>
<keyword evidence="1" id="KW-1133">Transmembrane helix</keyword>